<sequence>MAKIPRFRTEEEIREFWDTHDSAEYFENISADVCMECGAEYLPSEVDKHVEGVVENIIANKVKPSMEEVYRVSMRMRERGVV</sequence>
<accession>A0A7G9Z0X7</accession>
<dbReference type="AlphaFoldDB" id="A0A7G9Z0X7"/>
<gene>
    <name evidence="1" type="ORF">NNHBGCAA_00011</name>
</gene>
<dbReference type="EMBL" id="MT631555">
    <property type="protein sequence ID" value="QNO53911.1"/>
    <property type="molecule type" value="Genomic_DNA"/>
</dbReference>
<protein>
    <submittedName>
        <fullName evidence="1">Uncharacterized protein</fullName>
    </submittedName>
</protein>
<reference evidence="1" key="1">
    <citation type="submission" date="2020-06" db="EMBL/GenBank/DDBJ databases">
        <title>Unique genomic features of the anaerobic methanotrophic archaea.</title>
        <authorList>
            <person name="Chadwick G.L."/>
            <person name="Skennerton C.T."/>
            <person name="Laso-Perez R."/>
            <person name="Leu A.O."/>
            <person name="Speth D.R."/>
            <person name="Yu H."/>
            <person name="Morgan-Lang C."/>
            <person name="Hatzenpichler R."/>
            <person name="Goudeau D."/>
            <person name="Malmstrom R."/>
            <person name="Brazelton W.J."/>
            <person name="Woyke T."/>
            <person name="Hallam S.J."/>
            <person name="Tyson G.W."/>
            <person name="Wegener G."/>
            <person name="Boetius A."/>
            <person name="Orphan V."/>
        </authorList>
    </citation>
    <scope>NUCLEOTIDE SEQUENCE</scope>
</reference>
<dbReference type="Pfam" id="PF12441">
    <property type="entry name" value="CopG_antitoxin"/>
    <property type="match status" value="1"/>
</dbReference>
<dbReference type="InterPro" id="IPR022148">
    <property type="entry name" value="CopG_antitoxin"/>
</dbReference>
<proteinExistence type="predicted"/>
<name>A0A7G9Z0X7_9EURY</name>
<organism evidence="1">
    <name type="scientific">Candidatus Methanophagaceae archaeon ANME-1 ERB6</name>
    <dbReference type="NCBI Taxonomy" id="2759912"/>
    <lineage>
        <taxon>Archaea</taxon>
        <taxon>Methanobacteriati</taxon>
        <taxon>Methanobacteriota</taxon>
        <taxon>Stenosarchaea group</taxon>
        <taxon>Methanomicrobia</taxon>
        <taxon>Candidatus Methanophagales</taxon>
        <taxon>Candidatus Methanophagaceae</taxon>
    </lineage>
</organism>
<evidence type="ECO:0000313" key="1">
    <source>
        <dbReference type="EMBL" id="QNO53911.1"/>
    </source>
</evidence>